<keyword evidence="3 6" id="KW-0238">DNA-binding</keyword>
<reference evidence="6 7" key="1">
    <citation type="submission" date="2019-06" db="EMBL/GenBank/DDBJ databases">
        <title>Sequencing the genomes of 1000 actinobacteria strains.</title>
        <authorList>
            <person name="Klenk H.-P."/>
        </authorList>
    </citation>
    <scope>NUCLEOTIDE SEQUENCE [LARGE SCALE GENOMIC DNA]</scope>
    <source>
        <strain evidence="6 7">DSM 24617</strain>
    </source>
</reference>
<evidence type="ECO:0000259" key="5">
    <source>
        <dbReference type="PROSITE" id="PS50931"/>
    </source>
</evidence>
<dbReference type="Gene3D" id="3.40.190.10">
    <property type="entry name" value="Periplasmic binding protein-like II"/>
    <property type="match status" value="2"/>
</dbReference>
<dbReference type="GO" id="GO:0003677">
    <property type="term" value="F:DNA binding"/>
    <property type="evidence" value="ECO:0007669"/>
    <property type="project" value="UniProtKB-KW"/>
</dbReference>
<dbReference type="AlphaFoldDB" id="A0A542XD44"/>
<evidence type="ECO:0000256" key="3">
    <source>
        <dbReference type="ARBA" id="ARBA00023125"/>
    </source>
</evidence>
<dbReference type="InterPro" id="IPR000847">
    <property type="entry name" value="LysR_HTH_N"/>
</dbReference>
<dbReference type="PANTHER" id="PTHR30419">
    <property type="entry name" value="HTH-TYPE TRANSCRIPTIONAL REGULATOR YBHD"/>
    <property type="match status" value="1"/>
</dbReference>
<gene>
    <name evidence="6" type="ORF">FB554_1888</name>
</gene>
<dbReference type="FunFam" id="1.10.10.10:FF:000001">
    <property type="entry name" value="LysR family transcriptional regulator"/>
    <property type="match status" value="1"/>
</dbReference>
<comment type="caution">
    <text evidence="6">The sequence shown here is derived from an EMBL/GenBank/DDBJ whole genome shotgun (WGS) entry which is preliminary data.</text>
</comment>
<accession>A0A542XD44</accession>
<dbReference type="InterPro" id="IPR050950">
    <property type="entry name" value="HTH-type_LysR_regulators"/>
</dbReference>
<evidence type="ECO:0000313" key="7">
    <source>
        <dbReference type="Proteomes" id="UP000318336"/>
    </source>
</evidence>
<organism evidence="6 7">
    <name type="scientific">Barrientosiimonas humi</name>
    <dbReference type="NCBI Taxonomy" id="999931"/>
    <lineage>
        <taxon>Bacteria</taxon>
        <taxon>Bacillati</taxon>
        <taxon>Actinomycetota</taxon>
        <taxon>Actinomycetes</taxon>
        <taxon>Micrococcales</taxon>
        <taxon>Dermacoccaceae</taxon>
        <taxon>Barrientosiimonas</taxon>
    </lineage>
</organism>
<dbReference type="GO" id="GO:0003700">
    <property type="term" value="F:DNA-binding transcription factor activity"/>
    <property type="evidence" value="ECO:0007669"/>
    <property type="project" value="InterPro"/>
</dbReference>
<dbReference type="PRINTS" id="PR00039">
    <property type="entry name" value="HTHLYSR"/>
</dbReference>
<dbReference type="SUPFAM" id="SSF46785">
    <property type="entry name" value="Winged helix' DNA-binding domain"/>
    <property type="match status" value="1"/>
</dbReference>
<evidence type="ECO:0000256" key="1">
    <source>
        <dbReference type="ARBA" id="ARBA00009437"/>
    </source>
</evidence>
<dbReference type="Pfam" id="PF03466">
    <property type="entry name" value="LysR_substrate"/>
    <property type="match status" value="1"/>
</dbReference>
<feature type="domain" description="HTH lysR-type" evidence="5">
    <location>
        <begin position="7"/>
        <end position="65"/>
    </location>
</feature>
<dbReference type="PROSITE" id="PS50931">
    <property type="entry name" value="HTH_LYSR"/>
    <property type="match status" value="1"/>
</dbReference>
<dbReference type="GO" id="GO:0005829">
    <property type="term" value="C:cytosol"/>
    <property type="evidence" value="ECO:0007669"/>
    <property type="project" value="TreeGrafter"/>
</dbReference>
<dbReference type="EMBL" id="VFOK01000001">
    <property type="protein sequence ID" value="TQL33737.1"/>
    <property type="molecule type" value="Genomic_DNA"/>
</dbReference>
<evidence type="ECO:0000313" key="6">
    <source>
        <dbReference type="EMBL" id="TQL33737.1"/>
    </source>
</evidence>
<dbReference type="Gene3D" id="1.10.10.10">
    <property type="entry name" value="Winged helix-like DNA-binding domain superfamily/Winged helix DNA-binding domain"/>
    <property type="match status" value="1"/>
</dbReference>
<comment type="similarity">
    <text evidence="1">Belongs to the LysR transcriptional regulatory family.</text>
</comment>
<evidence type="ECO:0000256" key="4">
    <source>
        <dbReference type="ARBA" id="ARBA00023163"/>
    </source>
</evidence>
<proteinExistence type="inferred from homology"/>
<dbReference type="InterPro" id="IPR036388">
    <property type="entry name" value="WH-like_DNA-bd_sf"/>
</dbReference>
<dbReference type="Proteomes" id="UP000318336">
    <property type="component" value="Unassembled WGS sequence"/>
</dbReference>
<dbReference type="Pfam" id="PF00126">
    <property type="entry name" value="HTH_1"/>
    <property type="match status" value="1"/>
</dbReference>
<name>A0A542XD44_9MICO</name>
<dbReference type="RefSeq" id="WP_170206834.1">
    <property type="nucleotide sequence ID" value="NZ_CAJTBP010000001.1"/>
</dbReference>
<protein>
    <submittedName>
        <fullName evidence="6">DNA-binding transcriptional LysR family regulator</fullName>
    </submittedName>
</protein>
<keyword evidence="4" id="KW-0804">Transcription</keyword>
<dbReference type="InterPro" id="IPR036390">
    <property type="entry name" value="WH_DNA-bd_sf"/>
</dbReference>
<keyword evidence="2" id="KW-0805">Transcription regulation</keyword>
<keyword evidence="7" id="KW-1185">Reference proteome</keyword>
<dbReference type="InterPro" id="IPR005119">
    <property type="entry name" value="LysR_subst-bd"/>
</dbReference>
<dbReference type="SUPFAM" id="SSF53850">
    <property type="entry name" value="Periplasmic binding protein-like II"/>
    <property type="match status" value="1"/>
</dbReference>
<sequence>MSEEIGFTLIQLDHFVAVAEFGSVSGAAQQLHVSQSALSASVMKLEQHLGVQLLIRSPSRRVTLSPDGHAFLADARSMLRQARDVTAGARAAGSAESGTLSLGCFLPLAPVCVPKVMHELRRRGLDIHLDLIEGDVDTLHRAVVTGTCEVALSYLLRPLTGVEFEIVRDMRFHAIVAAGHPLAERGEVTLAELSQFPWIRFNIPESVQVMELLMLEAGISVTSSMTSTSIATIRSLVGASDGFALLTMPWATELTAAGDRVVRLEICDAGSRLKMGLITAPGRHPSRRTELLKEALRTAALSL</sequence>
<evidence type="ECO:0000256" key="2">
    <source>
        <dbReference type="ARBA" id="ARBA00023015"/>
    </source>
</evidence>